<accession>A0AAJ1T667</accession>
<keyword evidence="3" id="KW-1185">Reference proteome</keyword>
<dbReference type="RefSeq" id="WP_307258690.1">
    <property type="nucleotide sequence ID" value="NZ_JAUSUC010000061.1"/>
</dbReference>
<sequence length="518" mass="61757">MEGSQFAQSLVSLKGDHLRYVYVLLCKMNIWDFVSLKTKDFFSKEQSQHFLTLIEKEAESLASIRDEELQLDLLLHLSKTWKLESRFFDLTEEIEKQCTDIVDDTFELMSKQFKEFDSLYESLYDHNKLDAIIHWQMKQIFDYLQDKKGENEWHLWISDILDYLHFLPDYQQEQLKEAVQISTLEPKELQKVIEKQGVLLLFTAIVDRTGFAFYKHLLQSLAEKTMKMEGQSSTTMFFSWLLNPNLLLSLIFHGGTVLYRYQNLLFNKGLIPIVILQMTLPFKASEKQGIEDLTILCDQWNERFLAYKTILRTIDRNLNVQKRLKKELDSLNKELKSMQDMKKQTESFLIQVRERLVEHIRFDENRPYFGDLTVKYNRLQERLKTLEKRQSSEHERKSGVFKSVTSYIKSSLIQTEKKQAEKKLQKIYEQMTDTVLEKYIDYEPSLTGEMKQANSKLIEIREEIQAILKEIDHKQSSLQMVKQKEKEEREKKEEAEKRTYGLKQIMKQEVEREASYRQ</sequence>
<evidence type="ECO:0000256" key="1">
    <source>
        <dbReference type="SAM" id="MobiDB-lite"/>
    </source>
</evidence>
<dbReference type="Proteomes" id="UP001237207">
    <property type="component" value="Unassembled WGS sequence"/>
</dbReference>
<evidence type="ECO:0000313" key="2">
    <source>
        <dbReference type="EMBL" id="MDQ0216624.1"/>
    </source>
</evidence>
<gene>
    <name evidence="2" type="ORF">J2S13_003098</name>
</gene>
<feature type="region of interest" description="Disordered" evidence="1">
    <location>
        <begin position="478"/>
        <end position="498"/>
    </location>
</feature>
<reference evidence="2" key="1">
    <citation type="submission" date="2023-07" db="EMBL/GenBank/DDBJ databases">
        <title>Genomic Encyclopedia of Type Strains, Phase IV (KMG-IV): sequencing the most valuable type-strain genomes for metagenomic binning, comparative biology and taxonomic classification.</title>
        <authorList>
            <person name="Goeker M."/>
        </authorList>
    </citation>
    <scope>NUCLEOTIDE SEQUENCE</scope>
    <source>
        <strain evidence="2">DSM 23947</strain>
    </source>
</reference>
<dbReference type="AlphaFoldDB" id="A0AAJ1T667"/>
<dbReference type="EMBL" id="JAUSUC010000061">
    <property type="protein sequence ID" value="MDQ0216624.1"/>
    <property type="molecule type" value="Genomic_DNA"/>
</dbReference>
<proteinExistence type="predicted"/>
<name>A0AAJ1T667_9BACI</name>
<organism evidence="2 3">
    <name type="scientific">Oikeobacillus pervagus</name>
    <dbReference type="NCBI Taxonomy" id="1325931"/>
    <lineage>
        <taxon>Bacteria</taxon>
        <taxon>Bacillati</taxon>
        <taxon>Bacillota</taxon>
        <taxon>Bacilli</taxon>
        <taxon>Bacillales</taxon>
        <taxon>Bacillaceae</taxon>
        <taxon>Oikeobacillus</taxon>
    </lineage>
</organism>
<protein>
    <submittedName>
        <fullName evidence="2">Uncharacterized protein</fullName>
    </submittedName>
</protein>
<evidence type="ECO:0000313" key="3">
    <source>
        <dbReference type="Proteomes" id="UP001237207"/>
    </source>
</evidence>
<feature type="compositionally biased region" description="Basic and acidic residues" evidence="1">
    <location>
        <begin position="482"/>
        <end position="498"/>
    </location>
</feature>
<comment type="caution">
    <text evidence="2">The sequence shown here is derived from an EMBL/GenBank/DDBJ whole genome shotgun (WGS) entry which is preliminary data.</text>
</comment>